<dbReference type="PRINTS" id="PR01590">
    <property type="entry name" value="HTHFIS"/>
</dbReference>
<evidence type="ECO:0000256" key="6">
    <source>
        <dbReference type="ARBA" id="ARBA00023125"/>
    </source>
</evidence>
<evidence type="ECO:0000313" key="11">
    <source>
        <dbReference type="EMBL" id="GAU09791.1"/>
    </source>
</evidence>
<dbReference type="PROSITE" id="PS50110">
    <property type="entry name" value="RESPONSE_REGULATORY"/>
    <property type="match status" value="1"/>
</dbReference>
<evidence type="ECO:0000256" key="4">
    <source>
        <dbReference type="ARBA" id="ARBA00023012"/>
    </source>
</evidence>
<feature type="modified residue" description="4-aspartylphosphate" evidence="8">
    <location>
        <position position="53"/>
    </location>
</feature>
<dbReference type="SUPFAM" id="SSF52540">
    <property type="entry name" value="P-loop containing nucleoside triphosphate hydrolases"/>
    <property type="match status" value="1"/>
</dbReference>
<name>A0A194AL76_9BACT</name>
<dbReference type="Pfam" id="PF25601">
    <property type="entry name" value="AAA_lid_14"/>
    <property type="match status" value="1"/>
</dbReference>
<dbReference type="GO" id="GO:0006355">
    <property type="term" value="P:regulation of DNA-templated transcription"/>
    <property type="evidence" value="ECO:0007669"/>
    <property type="project" value="InterPro"/>
</dbReference>
<dbReference type="InterPro" id="IPR002078">
    <property type="entry name" value="Sigma_54_int"/>
</dbReference>
<dbReference type="PANTHER" id="PTHR32071">
    <property type="entry name" value="TRANSCRIPTIONAL REGULATORY PROTEIN"/>
    <property type="match status" value="1"/>
</dbReference>
<dbReference type="EMBL" id="BDFE01000020">
    <property type="protein sequence ID" value="GAU09791.1"/>
    <property type="molecule type" value="Genomic_DNA"/>
</dbReference>
<dbReference type="RefSeq" id="WP_069860026.1">
    <property type="nucleotide sequence ID" value="NZ_BDFE01000020.1"/>
</dbReference>
<dbReference type="InterPro" id="IPR002197">
    <property type="entry name" value="HTH_Fis"/>
</dbReference>
<dbReference type="Pfam" id="PF00158">
    <property type="entry name" value="Sigma54_activat"/>
    <property type="match status" value="1"/>
</dbReference>
<dbReference type="Gene3D" id="3.40.50.300">
    <property type="entry name" value="P-loop containing nucleotide triphosphate hydrolases"/>
    <property type="match status" value="1"/>
</dbReference>
<keyword evidence="1 8" id="KW-0597">Phosphoprotein</keyword>
<evidence type="ECO:0000256" key="5">
    <source>
        <dbReference type="ARBA" id="ARBA00023015"/>
    </source>
</evidence>
<dbReference type="GO" id="GO:0005524">
    <property type="term" value="F:ATP binding"/>
    <property type="evidence" value="ECO:0007669"/>
    <property type="project" value="UniProtKB-KW"/>
</dbReference>
<dbReference type="PROSITE" id="PS50045">
    <property type="entry name" value="SIGMA54_INTERACT_4"/>
    <property type="match status" value="1"/>
</dbReference>
<reference evidence="12" key="1">
    <citation type="submission" date="2016-06" db="EMBL/GenBank/DDBJ databases">
        <title>Draft genome sequence of Desulfoplanes formicivorans strain Pf12B.</title>
        <authorList>
            <person name="Watanabe M."/>
            <person name="Kojima H."/>
            <person name="Fukui M."/>
        </authorList>
    </citation>
    <scope>NUCLEOTIDE SEQUENCE [LARGE SCALE GENOMIC DNA]</scope>
    <source>
        <strain evidence="12">Pf12B</strain>
    </source>
</reference>
<keyword evidence="3" id="KW-0067">ATP-binding</keyword>
<evidence type="ECO:0000256" key="2">
    <source>
        <dbReference type="ARBA" id="ARBA00022741"/>
    </source>
</evidence>
<evidence type="ECO:0000313" key="12">
    <source>
        <dbReference type="Proteomes" id="UP000095200"/>
    </source>
</evidence>
<accession>A0A194AL76</accession>
<keyword evidence="6" id="KW-0238">DNA-binding</keyword>
<evidence type="ECO:0000256" key="3">
    <source>
        <dbReference type="ARBA" id="ARBA00022840"/>
    </source>
</evidence>
<dbReference type="SMART" id="SM00448">
    <property type="entry name" value="REC"/>
    <property type="match status" value="1"/>
</dbReference>
<sequence>MNETILIIDDEEDIRFSLRGILEDEGYQVVDAEDGEVGLQVFGEAEPSLVFLDIWLPGKDGLTVLETMQAQAGDVPVVMISGHGTIETAVDAIKKGAFDFIEKPLSLEKVVVTAKKALEFRNLKEENRDLRSRIRERHVHEITGSSQPVLQLKEMIAQVAPTDAWVLITGENGTGKEIVARSIHARSPRASSALVAVNCAAIPEELIESELFGHEKGSFTGADKSKKGKFELADKGTLFLDEIGDMSLKTQAKILRILQEQCFERVGGSKTIRVDVRVVAATNKDLAAEIKEGRFREDLYYRLRVFPLEVPPLRQRQGDIVLILNEFMEAMVREHGFRPIQFADDALAVLQGYSWPGNVRELKNFVERIFILYQGQVVNASMLPGEYRQSVPSTSAGKAQDASAKASLPGDFKTARNEFEIRYLKQKLAECNGNISRLAETIGLERSYLYRKLKAYNITP</sequence>
<dbReference type="InterPro" id="IPR009057">
    <property type="entry name" value="Homeodomain-like_sf"/>
</dbReference>
<dbReference type="InterPro" id="IPR025943">
    <property type="entry name" value="Sigma_54_int_dom_ATP-bd_2"/>
</dbReference>
<dbReference type="AlphaFoldDB" id="A0A194AL76"/>
<dbReference type="CDD" id="cd00009">
    <property type="entry name" value="AAA"/>
    <property type="match status" value="1"/>
</dbReference>
<dbReference type="InterPro" id="IPR001789">
    <property type="entry name" value="Sig_transdc_resp-reg_receiver"/>
</dbReference>
<dbReference type="InterPro" id="IPR027417">
    <property type="entry name" value="P-loop_NTPase"/>
</dbReference>
<dbReference type="PROSITE" id="PS00688">
    <property type="entry name" value="SIGMA54_INTERACT_3"/>
    <property type="match status" value="1"/>
</dbReference>
<dbReference type="SMART" id="SM00382">
    <property type="entry name" value="AAA"/>
    <property type="match status" value="1"/>
</dbReference>
<evidence type="ECO:0000259" key="10">
    <source>
        <dbReference type="PROSITE" id="PS50110"/>
    </source>
</evidence>
<dbReference type="PANTHER" id="PTHR32071:SF17">
    <property type="entry name" value="TRANSCRIPTIONAL REGULATOR (NTRC FAMILY)"/>
    <property type="match status" value="1"/>
</dbReference>
<dbReference type="Pfam" id="PF02954">
    <property type="entry name" value="HTH_8"/>
    <property type="match status" value="1"/>
</dbReference>
<dbReference type="CDD" id="cd17550">
    <property type="entry name" value="REC_NtrX-like"/>
    <property type="match status" value="1"/>
</dbReference>
<dbReference type="FunFam" id="3.40.50.300:FF:000006">
    <property type="entry name" value="DNA-binding transcriptional regulator NtrC"/>
    <property type="match status" value="1"/>
</dbReference>
<dbReference type="Proteomes" id="UP000095200">
    <property type="component" value="Unassembled WGS sequence"/>
</dbReference>
<gene>
    <name evidence="11" type="ORF">DPF_2524</name>
</gene>
<evidence type="ECO:0000259" key="9">
    <source>
        <dbReference type="PROSITE" id="PS50045"/>
    </source>
</evidence>
<keyword evidence="2" id="KW-0547">Nucleotide-binding</keyword>
<keyword evidence="7" id="KW-0804">Transcription</keyword>
<dbReference type="OrthoDB" id="9763792at2"/>
<dbReference type="InterPro" id="IPR011006">
    <property type="entry name" value="CheY-like_superfamily"/>
</dbReference>
<evidence type="ECO:0000256" key="1">
    <source>
        <dbReference type="ARBA" id="ARBA00022553"/>
    </source>
</evidence>
<dbReference type="GO" id="GO:0000160">
    <property type="term" value="P:phosphorelay signal transduction system"/>
    <property type="evidence" value="ECO:0007669"/>
    <property type="project" value="UniProtKB-KW"/>
</dbReference>
<dbReference type="InterPro" id="IPR058031">
    <property type="entry name" value="AAA_lid_NorR"/>
</dbReference>
<dbReference type="Pfam" id="PF00072">
    <property type="entry name" value="Response_reg"/>
    <property type="match status" value="1"/>
</dbReference>
<feature type="domain" description="Response regulatory" evidence="10">
    <location>
        <begin position="4"/>
        <end position="118"/>
    </location>
</feature>
<dbReference type="PROSITE" id="PS00676">
    <property type="entry name" value="SIGMA54_INTERACT_2"/>
    <property type="match status" value="1"/>
</dbReference>
<organism evidence="11 12">
    <name type="scientific">Desulfoplanes formicivorans</name>
    <dbReference type="NCBI Taxonomy" id="1592317"/>
    <lineage>
        <taxon>Bacteria</taxon>
        <taxon>Pseudomonadati</taxon>
        <taxon>Thermodesulfobacteriota</taxon>
        <taxon>Desulfovibrionia</taxon>
        <taxon>Desulfovibrionales</taxon>
        <taxon>Desulfoplanaceae</taxon>
        <taxon>Desulfoplanes</taxon>
    </lineage>
</organism>
<protein>
    <submittedName>
        <fullName evidence="11">Fis family transcriptional regulator</fullName>
    </submittedName>
</protein>
<dbReference type="FunFam" id="3.40.50.2300:FF:000018">
    <property type="entry name" value="DNA-binding transcriptional regulator NtrC"/>
    <property type="match status" value="1"/>
</dbReference>
<dbReference type="SUPFAM" id="SSF52172">
    <property type="entry name" value="CheY-like"/>
    <property type="match status" value="1"/>
</dbReference>
<dbReference type="InterPro" id="IPR003593">
    <property type="entry name" value="AAA+_ATPase"/>
</dbReference>
<dbReference type="Gene3D" id="3.40.50.2300">
    <property type="match status" value="1"/>
</dbReference>
<keyword evidence="4" id="KW-0902">Two-component regulatory system</keyword>
<evidence type="ECO:0000256" key="7">
    <source>
        <dbReference type="ARBA" id="ARBA00023163"/>
    </source>
</evidence>
<dbReference type="GO" id="GO:0043565">
    <property type="term" value="F:sequence-specific DNA binding"/>
    <property type="evidence" value="ECO:0007669"/>
    <property type="project" value="InterPro"/>
</dbReference>
<evidence type="ECO:0000256" key="8">
    <source>
        <dbReference type="PROSITE-ProRule" id="PRU00169"/>
    </source>
</evidence>
<keyword evidence="12" id="KW-1185">Reference proteome</keyword>
<feature type="domain" description="Sigma-54 factor interaction" evidence="9">
    <location>
        <begin position="142"/>
        <end position="371"/>
    </location>
</feature>
<dbReference type="STRING" id="1592317.DPF_2524"/>
<dbReference type="InterPro" id="IPR025944">
    <property type="entry name" value="Sigma_54_int_dom_CS"/>
</dbReference>
<keyword evidence="5" id="KW-0805">Transcription regulation</keyword>
<dbReference type="SUPFAM" id="SSF46689">
    <property type="entry name" value="Homeodomain-like"/>
    <property type="match status" value="1"/>
</dbReference>
<comment type="caution">
    <text evidence="11">The sequence shown here is derived from an EMBL/GenBank/DDBJ whole genome shotgun (WGS) entry which is preliminary data.</text>
</comment>
<dbReference type="Gene3D" id="1.10.8.60">
    <property type="match status" value="1"/>
</dbReference>
<dbReference type="Gene3D" id="1.10.10.60">
    <property type="entry name" value="Homeodomain-like"/>
    <property type="match status" value="1"/>
</dbReference>
<proteinExistence type="predicted"/>